<accession>A0ABT3CQN3</accession>
<name>A0ABT3CQN3_9BACT</name>
<organism evidence="2 3">
    <name type="scientific">Reichenbachiella ulvae</name>
    <dbReference type="NCBI Taxonomy" id="2980104"/>
    <lineage>
        <taxon>Bacteria</taxon>
        <taxon>Pseudomonadati</taxon>
        <taxon>Bacteroidota</taxon>
        <taxon>Cytophagia</taxon>
        <taxon>Cytophagales</taxon>
        <taxon>Reichenbachiellaceae</taxon>
        <taxon>Reichenbachiella</taxon>
    </lineage>
</organism>
<gene>
    <name evidence="2" type="ORF">N7U62_05060</name>
</gene>
<keyword evidence="1" id="KW-0732">Signal</keyword>
<protein>
    <recommendedName>
        <fullName evidence="4">MetA-pathway of phenol degradation</fullName>
    </recommendedName>
</protein>
<keyword evidence="3" id="KW-1185">Reference proteome</keyword>
<evidence type="ECO:0000313" key="3">
    <source>
        <dbReference type="Proteomes" id="UP001300692"/>
    </source>
</evidence>
<dbReference type="RefSeq" id="WP_264136806.1">
    <property type="nucleotide sequence ID" value="NZ_JAOYOD010000001.1"/>
</dbReference>
<proteinExistence type="predicted"/>
<evidence type="ECO:0000313" key="2">
    <source>
        <dbReference type="EMBL" id="MCV9386020.1"/>
    </source>
</evidence>
<evidence type="ECO:0008006" key="4">
    <source>
        <dbReference type="Google" id="ProtNLM"/>
    </source>
</evidence>
<feature type="signal peptide" evidence="1">
    <location>
        <begin position="1"/>
        <end position="23"/>
    </location>
</feature>
<feature type="chain" id="PRO_5045681660" description="MetA-pathway of phenol degradation" evidence="1">
    <location>
        <begin position="24"/>
        <end position="304"/>
    </location>
</feature>
<comment type="caution">
    <text evidence="2">The sequence shown here is derived from an EMBL/GenBank/DDBJ whole genome shotgun (WGS) entry which is preliminary data.</text>
</comment>
<dbReference type="Proteomes" id="UP001300692">
    <property type="component" value="Unassembled WGS sequence"/>
</dbReference>
<sequence>MTKLKSFLVAIAFFALGTHHLFGQGCSDAGFCTINSFKPNSDDSAKVVNNRLKVGAFLGNADHSISAYGTYLEYNRQLNKKWGLDIKLTTLAQNGNGISTFGLSDIFVNANFKVNDRINLTLGSKIPLSDANEQLNNLPLPMDYQASLGTFDLIFGVSYEIKKIQWVVALQQPLTQNANQFMASDYPIDSDLRSFQSTNQFERAGDVLLRVSYPIHITSKLKLTPSILPIYHLTNDKYTDENNVTEEIVGSQGLTLNGNAYIDYEINSKNSIQLNLGMPFIVREARPDGLTRSFIANLEYSIRF</sequence>
<dbReference type="PROSITE" id="PS51257">
    <property type="entry name" value="PROKAR_LIPOPROTEIN"/>
    <property type="match status" value="1"/>
</dbReference>
<reference evidence="2 3" key="1">
    <citation type="submission" date="2022-10" db="EMBL/GenBank/DDBJ databases">
        <title>Comparative genomics and taxonomic characterization of three novel marine species of genus Reichenbachiella exhibiting antioxidant and polysaccharide degradation activities.</title>
        <authorList>
            <person name="Muhammad N."/>
            <person name="Lee Y.-J."/>
            <person name="Ko J."/>
            <person name="Kim S.-G."/>
        </authorList>
    </citation>
    <scope>NUCLEOTIDE SEQUENCE [LARGE SCALE GENOMIC DNA]</scope>
    <source>
        <strain evidence="2 3">ABR2-5</strain>
    </source>
</reference>
<evidence type="ECO:0000256" key="1">
    <source>
        <dbReference type="SAM" id="SignalP"/>
    </source>
</evidence>
<dbReference type="EMBL" id="JAOYOD010000001">
    <property type="protein sequence ID" value="MCV9386020.1"/>
    <property type="molecule type" value="Genomic_DNA"/>
</dbReference>